<comment type="subcellular location">
    <subcellularLocation>
        <location evidence="1">Membrane</location>
    </subcellularLocation>
    <subcellularLocation>
        <location evidence="5">Mitochondrion inner membrane</location>
        <topology evidence="5">Multi-pass membrane protein</topology>
    </subcellularLocation>
</comment>
<feature type="compositionally biased region" description="Low complexity" evidence="6">
    <location>
        <begin position="173"/>
        <end position="193"/>
    </location>
</feature>
<organism evidence="8 9">
    <name type="scientific">Tetrahymena thermophila (strain SB210)</name>
    <dbReference type="NCBI Taxonomy" id="312017"/>
    <lineage>
        <taxon>Eukaryota</taxon>
        <taxon>Sar</taxon>
        <taxon>Alveolata</taxon>
        <taxon>Ciliophora</taxon>
        <taxon>Intramacronucleata</taxon>
        <taxon>Oligohymenophorea</taxon>
        <taxon>Hymenostomatida</taxon>
        <taxon>Tetrahymenina</taxon>
        <taxon>Tetrahymenidae</taxon>
        <taxon>Tetrahymena</taxon>
    </lineage>
</organism>
<name>I7M2K0_TETTS</name>
<feature type="region of interest" description="Disordered" evidence="6">
    <location>
        <begin position="168"/>
        <end position="196"/>
    </location>
</feature>
<dbReference type="Pfam" id="PF02104">
    <property type="entry name" value="SURF1"/>
    <property type="match status" value="1"/>
</dbReference>
<evidence type="ECO:0000313" key="9">
    <source>
        <dbReference type="Proteomes" id="UP000009168"/>
    </source>
</evidence>
<feature type="signal peptide" evidence="7">
    <location>
        <begin position="1"/>
        <end position="23"/>
    </location>
</feature>
<evidence type="ECO:0000256" key="4">
    <source>
        <dbReference type="ARBA" id="ARBA00023136"/>
    </source>
</evidence>
<keyword evidence="9" id="KW-1185">Reference proteome</keyword>
<gene>
    <name evidence="8" type="ORF">TTHERM_00411540</name>
</gene>
<dbReference type="PROSITE" id="PS51257">
    <property type="entry name" value="PROKAR_LIPOPROTEIN"/>
    <property type="match status" value="1"/>
</dbReference>
<dbReference type="InParanoid" id="I7M2K0"/>
<evidence type="ECO:0000256" key="1">
    <source>
        <dbReference type="ARBA" id="ARBA00004370"/>
    </source>
</evidence>
<dbReference type="EMBL" id="GG662612">
    <property type="protein sequence ID" value="EAS00603.1"/>
    <property type="molecule type" value="Genomic_DNA"/>
</dbReference>
<dbReference type="GeneID" id="7825455"/>
<proteinExistence type="inferred from homology"/>
<keyword evidence="4" id="KW-0472">Membrane</keyword>
<evidence type="ECO:0000256" key="5">
    <source>
        <dbReference type="RuleBase" id="RU363076"/>
    </source>
</evidence>
<evidence type="ECO:0000256" key="3">
    <source>
        <dbReference type="ARBA" id="ARBA00022989"/>
    </source>
</evidence>
<dbReference type="GO" id="GO:0005743">
    <property type="term" value="C:mitochondrial inner membrane"/>
    <property type="evidence" value="ECO:0007669"/>
    <property type="project" value="UniProtKB-SubCell"/>
</dbReference>
<evidence type="ECO:0000313" key="8">
    <source>
        <dbReference type="EMBL" id="EAS00603.1"/>
    </source>
</evidence>
<keyword evidence="5" id="KW-0496">Mitochondrion</keyword>
<keyword evidence="5" id="KW-0999">Mitochondrion inner membrane</keyword>
<accession>I7M2K0</accession>
<keyword evidence="3" id="KW-1133">Transmembrane helix</keyword>
<feature type="chain" id="PRO_5003712329" description="SURF1-like protein" evidence="7">
    <location>
        <begin position="24"/>
        <end position="293"/>
    </location>
</feature>
<keyword evidence="7" id="KW-0732">Signal</keyword>
<dbReference type="PROSITE" id="PS50895">
    <property type="entry name" value="SURF1"/>
    <property type="match status" value="1"/>
</dbReference>
<protein>
    <recommendedName>
        <fullName evidence="5">SURF1-like protein</fullName>
    </recommendedName>
</protein>
<evidence type="ECO:0000256" key="6">
    <source>
        <dbReference type="SAM" id="MobiDB-lite"/>
    </source>
</evidence>
<keyword evidence="2" id="KW-0812">Transmembrane</keyword>
<reference evidence="9" key="1">
    <citation type="journal article" date="2006" name="PLoS Biol.">
        <title>Macronuclear genome sequence of the ciliate Tetrahymena thermophila, a model eukaryote.</title>
        <authorList>
            <person name="Eisen J.A."/>
            <person name="Coyne R.S."/>
            <person name="Wu M."/>
            <person name="Wu D."/>
            <person name="Thiagarajan M."/>
            <person name="Wortman J.R."/>
            <person name="Badger J.H."/>
            <person name="Ren Q."/>
            <person name="Amedeo P."/>
            <person name="Jones K.M."/>
            <person name="Tallon L.J."/>
            <person name="Delcher A.L."/>
            <person name="Salzberg S.L."/>
            <person name="Silva J.C."/>
            <person name="Haas B.J."/>
            <person name="Majoros W.H."/>
            <person name="Farzad M."/>
            <person name="Carlton J.M."/>
            <person name="Smith R.K. Jr."/>
            <person name="Garg J."/>
            <person name="Pearlman R.E."/>
            <person name="Karrer K.M."/>
            <person name="Sun L."/>
            <person name="Manning G."/>
            <person name="Elde N.C."/>
            <person name="Turkewitz A.P."/>
            <person name="Asai D.J."/>
            <person name="Wilkes D.E."/>
            <person name="Wang Y."/>
            <person name="Cai H."/>
            <person name="Collins K."/>
            <person name="Stewart B.A."/>
            <person name="Lee S.R."/>
            <person name="Wilamowska K."/>
            <person name="Weinberg Z."/>
            <person name="Ruzzo W.L."/>
            <person name="Wloga D."/>
            <person name="Gaertig J."/>
            <person name="Frankel J."/>
            <person name="Tsao C.-C."/>
            <person name="Gorovsky M.A."/>
            <person name="Keeling P.J."/>
            <person name="Waller R.F."/>
            <person name="Patron N.J."/>
            <person name="Cherry J.M."/>
            <person name="Stover N.A."/>
            <person name="Krieger C.J."/>
            <person name="del Toro C."/>
            <person name="Ryder H.F."/>
            <person name="Williamson S.C."/>
            <person name="Barbeau R.A."/>
            <person name="Hamilton E.P."/>
            <person name="Orias E."/>
        </authorList>
    </citation>
    <scope>NUCLEOTIDE SEQUENCE [LARGE SCALE GENOMIC DNA]</scope>
    <source>
        <strain evidence="9">SB210</strain>
    </source>
</reference>
<dbReference type="PANTHER" id="PTHR23427">
    <property type="entry name" value="SURFEIT LOCUS PROTEIN"/>
    <property type="match status" value="1"/>
</dbReference>
<dbReference type="OMA" id="KENTYIW"/>
<evidence type="ECO:0000256" key="2">
    <source>
        <dbReference type="ARBA" id="ARBA00022692"/>
    </source>
</evidence>
<dbReference type="HOGENOM" id="CLU_925783_0_0_1"/>
<dbReference type="PANTHER" id="PTHR23427:SF2">
    <property type="entry name" value="SURFEIT LOCUS PROTEIN 1"/>
    <property type="match status" value="1"/>
</dbReference>
<dbReference type="AlphaFoldDB" id="I7M2K0"/>
<dbReference type="OrthoDB" id="10286995at2759"/>
<comment type="function">
    <text evidence="5">Probably involved in the biogenesis of the COX complex.</text>
</comment>
<sequence length="293" mass="34599">MAAIRKKVFIFTLSGMTLMTMSACRWQYNRYHYSVNKWKVLDEQFKKEEPDQIQFSNLPWQEQLAKNNKLNIEDFEYRLIRLKGLLKGQRFFIHRHQDGRPGYLIVAPFIDSTQNTNNALVVNLGWIPSNMKQKFDNIKYNDEEIELSALIKRPEKIDYVNQQQIQSMKKMEQMNQSTSNQQQTSKQQNLQNQDSGKIIPEQSRFNSFIDLEFLKKEFNCNLDTNAYLEKFISRKQYNQLSISDSDDDLYPVCSSPQTFSKPYLTPDKHLSYCTFWGCCTTFGIITIIRALRV</sequence>
<comment type="similarity">
    <text evidence="5">Belongs to the SURF1 family.</text>
</comment>
<dbReference type="KEGG" id="tet:TTHERM_00411540"/>
<dbReference type="InterPro" id="IPR002994">
    <property type="entry name" value="Surf1/Shy1"/>
</dbReference>
<dbReference type="InterPro" id="IPR045214">
    <property type="entry name" value="Surf1/Surf4"/>
</dbReference>
<dbReference type="Proteomes" id="UP000009168">
    <property type="component" value="Unassembled WGS sequence"/>
</dbReference>
<dbReference type="RefSeq" id="XP_001020848.1">
    <property type="nucleotide sequence ID" value="XM_001020848.1"/>
</dbReference>
<evidence type="ECO:0000256" key="7">
    <source>
        <dbReference type="SAM" id="SignalP"/>
    </source>
</evidence>